<comment type="function">
    <text evidence="6">Glycosidase.</text>
</comment>
<keyword evidence="5" id="KW-0326">Glycosidase</keyword>
<organism evidence="9 12">
    <name type="scientific">Phocaeicola plebeius</name>
    <dbReference type="NCBI Taxonomy" id="310297"/>
    <lineage>
        <taxon>Bacteria</taxon>
        <taxon>Pseudomonadati</taxon>
        <taxon>Bacteroidota</taxon>
        <taxon>Bacteroidia</taxon>
        <taxon>Bacteroidales</taxon>
        <taxon>Bacteroidaceae</taxon>
        <taxon>Phocaeicola</taxon>
    </lineage>
</organism>
<evidence type="ECO:0000256" key="4">
    <source>
        <dbReference type="ARBA" id="ARBA00023027"/>
    </source>
</evidence>
<dbReference type="Gene3D" id="3.30.360.10">
    <property type="entry name" value="Dihydrodipicolinate Reductase, domain 2"/>
    <property type="match status" value="1"/>
</dbReference>
<sequence>MNNDILHIAFIGMGYRGKQLLSLIRHISGYHVTAIADPEAREEDYGVPCYNRGGEDYRRMIKEQAPQLVFIASPWLLHVTHALYCIQKGCHVALEIKGGLCLNEYKPLIQAAESTGRKVFPMENVLFRREVLALYRLVESGEMGEIVYMRGGYRHDLRSLLLDDHGRLGNRKKTESIWRSKFYQQENGDLYPTHGLAPLCLIAGIPRKDRFVRLTTFSSKPAGLYQRIRELGGNPHVPVTQGDVTVTQLETASGTLVSLTHDTTLPRPRSLDFEIQGTKGIWQGEQRRIYLEGKSPHETWETDTAYLQKYEHLYWQQWGEEALRIDTHHEGMDYIMLKALEAEMKQEIPYPADIHDLALWTSVTPLSIQSVAEQRTVPME</sequence>
<dbReference type="PANTHER" id="PTHR43818">
    <property type="entry name" value="BCDNA.GH03377"/>
    <property type="match status" value="1"/>
</dbReference>
<feature type="domain" description="Gfo/Idh/MocA-like oxidoreductase N-terminal" evidence="7">
    <location>
        <begin position="7"/>
        <end position="120"/>
    </location>
</feature>
<proteinExistence type="inferred from homology"/>
<evidence type="ECO:0000256" key="6">
    <source>
        <dbReference type="ARBA" id="ARBA00023763"/>
    </source>
</evidence>
<evidence type="ECO:0000256" key="2">
    <source>
        <dbReference type="ARBA" id="ARBA00009329"/>
    </source>
</evidence>
<keyword evidence="3" id="KW-0378">Hydrolase</keyword>
<dbReference type="EMBL" id="QSTF01000003">
    <property type="protein sequence ID" value="RGM42565.1"/>
    <property type="molecule type" value="Genomic_DNA"/>
</dbReference>
<keyword evidence="4" id="KW-0520">NAD</keyword>
<dbReference type="PANTHER" id="PTHR43818:SF1">
    <property type="entry name" value="GLYCOSYL HYDROLASE FAMILY 109 PROTEIN"/>
    <property type="match status" value="1"/>
</dbReference>
<evidence type="ECO:0000313" key="9">
    <source>
        <dbReference type="EMBL" id="RGK57967.1"/>
    </source>
</evidence>
<feature type="domain" description="Glycosyl hydrolase 109 C-terminal" evidence="8">
    <location>
        <begin position="132"/>
        <end position="302"/>
    </location>
</feature>
<evidence type="ECO:0000313" key="10">
    <source>
        <dbReference type="EMBL" id="RGM42565.1"/>
    </source>
</evidence>
<reference evidence="11 12" key="1">
    <citation type="submission" date="2018-08" db="EMBL/GenBank/DDBJ databases">
        <title>A genome reference for cultivated species of the human gut microbiota.</title>
        <authorList>
            <person name="Zou Y."/>
            <person name="Xue W."/>
            <person name="Luo G."/>
        </authorList>
    </citation>
    <scope>NUCLEOTIDE SEQUENCE [LARGE SCALE GENOMIC DNA]</scope>
    <source>
        <strain evidence="10 11">OM08-14</strain>
        <strain evidence="9 12">TF10-3AC</strain>
    </source>
</reference>
<accession>A0A3E4N6R4</accession>
<dbReference type="Pfam" id="PF21252">
    <property type="entry name" value="Glyco_hydro_109_C"/>
    <property type="match status" value="1"/>
</dbReference>
<dbReference type="GO" id="GO:0016798">
    <property type="term" value="F:hydrolase activity, acting on glycosyl bonds"/>
    <property type="evidence" value="ECO:0007669"/>
    <property type="project" value="UniProtKB-KW"/>
</dbReference>
<dbReference type="InterPro" id="IPR050463">
    <property type="entry name" value="Gfo/Idh/MocA_oxidrdct_glycsds"/>
</dbReference>
<evidence type="ECO:0000256" key="5">
    <source>
        <dbReference type="ARBA" id="ARBA00023295"/>
    </source>
</evidence>
<dbReference type="STRING" id="310297.BHV76_11410"/>
<comment type="caution">
    <text evidence="9">The sequence shown here is derived from an EMBL/GenBank/DDBJ whole genome shotgun (WGS) entry which is preliminary data.</text>
</comment>
<dbReference type="GO" id="GO:0000166">
    <property type="term" value="F:nucleotide binding"/>
    <property type="evidence" value="ECO:0007669"/>
    <property type="project" value="InterPro"/>
</dbReference>
<gene>
    <name evidence="10" type="ORF">DXC17_02030</name>
    <name evidence="9" type="ORF">DXD04_01505</name>
</gene>
<dbReference type="InterPro" id="IPR036291">
    <property type="entry name" value="NAD(P)-bd_dom_sf"/>
</dbReference>
<dbReference type="Proteomes" id="UP000260780">
    <property type="component" value="Unassembled WGS sequence"/>
</dbReference>
<dbReference type="InterPro" id="IPR049303">
    <property type="entry name" value="Glyco_hydro_109_C"/>
</dbReference>
<evidence type="ECO:0000259" key="8">
    <source>
        <dbReference type="Pfam" id="PF21252"/>
    </source>
</evidence>
<dbReference type="InterPro" id="IPR000683">
    <property type="entry name" value="Gfo/Idh/MocA-like_OxRdtase_N"/>
</dbReference>
<protein>
    <submittedName>
        <fullName evidence="9">Gfo/Idh/MocA family oxidoreductase</fullName>
    </submittedName>
</protein>
<dbReference type="EMBL" id="QSQT01000002">
    <property type="protein sequence ID" value="RGK57967.1"/>
    <property type="molecule type" value="Genomic_DNA"/>
</dbReference>
<dbReference type="SUPFAM" id="SSF55347">
    <property type="entry name" value="Glyceraldehyde-3-phosphate dehydrogenase-like, C-terminal domain"/>
    <property type="match status" value="1"/>
</dbReference>
<evidence type="ECO:0000313" key="11">
    <source>
        <dbReference type="Proteomes" id="UP000260780"/>
    </source>
</evidence>
<comment type="similarity">
    <text evidence="2">Belongs to the Gfo/Idh/MocA family. Glycosyl hydrolase 109 subfamily.</text>
</comment>
<evidence type="ECO:0000256" key="3">
    <source>
        <dbReference type="ARBA" id="ARBA00022801"/>
    </source>
</evidence>
<dbReference type="Proteomes" id="UP000260862">
    <property type="component" value="Unassembled WGS sequence"/>
</dbReference>
<evidence type="ECO:0000259" key="7">
    <source>
        <dbReference type="Pfam" id="PF01408"/>
    </source>
</evidence>
<dbReference type="Gene3D" id="3.40.50.720">
    <property type="entry name" value="NAD(P)-binding Rossmann-like Domain"/>
    <property type="match status" value="1"/>
</dbReference>
<dbReference type="SUPFAM" id="SSF51735">
    <property type="entry name" value="NAD(P)-binding Rossmann-fold domains"/>
    <property type="match status" value="1"/>
</dbReference>
<dbReference type="AlphaFoldDB" id="A0A3E4N6R4"/>
<dbReference type="Pfam" id="PF01408">
    <property type="entry name" value="GFO_IDH_MocA"/>
    <property type="match status" value="1"/>
</dbReference>
<keyword evidence="12" id="KW-1185">Reference proteome</keyword>
<evidence type="ECO:0000256" key="1">
    <source>
        <dbReference type="ARBA" id="ARBA00001911"/>
    </source>
</evidence>
<comment type="cofactor">
    <cofactor evidence="1">
        <name>NAD(+)</name>
        <dbReference type="ChEBI" id="CHEBI:57540"/>
    </cofactor>
</comment>
<evidence type="ECO:0000313" key="12">
    <source>
        <dbReference type="Proteomes" id="UP000260862"/>
    </source>
</evidence>
<name>A0A3E4N6R4_9BACT</name>
<dbReference type="RefSeq" id="WP_117670252.1">
    <property type="nucleotide sequence ID" value="NZ_CABOGR010000002.1"/>
</dbReference>